<evidence type="ECO:0000313" key="3">
    <source>
        <dbReference type="Proteomes" id="UP001208938"/>
    </source>
</evidence>
<keyword evidence="3" id="KW-1185">Reference proteome</keyword>
<comment type="caution">
    <text evidence="2">The sequence shown here is derived from an EMBL/GenBank/DDBJ whole genome shotgun (WGS) entry which is preliminary data.</text>
</comment>
<protein>
    <submittedName>
        <fullName evidence="2">DUF4326 domain-containing protein</fullName>
    </submittedName>
</protein>
<proteinExistence type="predicted"/>
<evidence type="ECO:0000259" key="1">
    <source>
        <dbReference type="Pfam" id="PF14216"/>
    </source>
</evidence>
<evidence type="ECO:0000313" key="2">
    <source>
        <dbReference type="EMBL" id="MCW1932649.1"/>
    </source>
</evidence>
<gene>
    <name evidence="2" type="ORF">OKW52_10365</name>
</gene>
<dbReference type="Proteomes" id="UP001208938">
    <property type="component" value="Unassembled WGS sequence"/>
</dbReference>
<dbReference type="RefSeq" id="WP_264505633.1">
    <property type="nucleotide sequence ID" value="NZ_JAPDFL010000001.1"/>
</dbReference>
<reference evidence="2 3" key="1">
    <citation type="submission" date="2022-10" db="EMBL/GenBank/DDBJ databases">
        <title>Pararhodobacter sp. nov., isolated from marine algae.</title>
        <authorList>
            <person name="Choi B.J."/>
            <person name="Kim J.M."/>
            <person name="Lee J.K."/>
            <person name="Choi D.G."/>
            <person name="Jeon C.O."/>
        </authorList>
    </citation>
    <scope>NUCLEOTIDE SEQUENCE [LARGE SCALE GENOMIC DNA]</scope>
    <source>
        <strain evidence="2 3">ZQ420</strain>
    </source>
</reference>
<name>A0ABT3GYK3_9RHOB</name>
<feature type="domain" description="DUF4326" evidence="1">
    <location>
        <begin position="9"/>
        <end position="104"/>
    </location>
</feature>
<accession>A0ABT3GYK3</accession>
<dbReference type="InterPro" id="IPR025475">
    <property type="entry name" value="DUF4326"/>
</dbReference>
<dbReference type="Pfam" id="PF14216">
    <property type="entry name" value="DUF4326"/>
    <property type="match status" value="1"/>
</dbReference>
<sequence length="108" mass="12410">MPDRVQLSRAKGWRMPENTVKVDRSTKWGNPFTIGDARRLETGATFLQEEVKDAETAVRFFRDMLEYQNRPYPTEAEIRTELRGKNLACWCKPGAPCHVDVLLEIANA</sequence>
<organism evidence="2 3">
    <name type="scientific">Pararhodobacter zhoushanensis</name>
    <dbReference type="NCBI Taxonomy" id="2479545"/>
    <lineage>
        <taxon>Bacteria</taxon>
        <taxon>Pseudomonadati</taxon>
        <taxon>Pseudomonadota</taxon>
        <taxon>Alphaproteobacteria</taxon>
        <taxon>Rhodobacterales</taxon>
        <taxon>Paracoccaceae</taxon>
        <taxon>Pararhodobacter</taxon>
    </lineage>
</organism>
<dbReference type="EMBL" id="JAPDFL010000001">
    <property type="protein sequence ID" value="MCW1932649.1"/>
    <property type="molecule type" value="Genomic_DNA"/>
</dbReference>